<name>A0A2S5BCR1_9BASI</name>
<evidence type="ECO:0000256" key="12">
    <source>
        <dbReference type="ARBA" id="ARBA00023212"/>
    </source>
</evidence>
<dbReference type="PANTHER" id="PTHR28222">
    <property type="entry name" value="DASH COMPLEX SUBUNIT DAD4"/>
    <property type="match status" value="1"/>
</dbReference>
<evidence type="ECO:0000256" key="14">
    <source>
        <dbReference type="ARBA" id="ARBA00023306"/>
    </source>
</evidence>
<keyword evidence="13" id="KW-0539">Nucleus</keyword>
<keyword evidence="6" id="KW-0158">Chromosome</keyword>
<keyword evidence="15" id="KW-0137">Centromere</keyword>
<evidence type="ECO:0000256" key="7">
    <source>
        <dbReference type="ARBA" id="ARBA00022490"/>
    </source>
</evidence>
<evidence type="ECO:0000256" key="3">
    <source>
        <dbReference type="ARBA" id="ARBA00004629"/>
    </source>
</evidence>
<evidence type="ECO:0000256" key="9">
    <source>
        <dbReference type="ARBA" id="ARBA00022701"/>
    </source>
</evidence>
<dbReference type="GO" id="GO:0005874">
    <property type="term" value="C:microtubule"/>
    <property type="evidence" value="ECO:0007669"/>
    <property type="project" value="UniProtKB-KW"/>
</dbReference>
<dbReference type="Proteomes" id="UP000237144">
    <property type="component" value="Unassembled WGS sequence"/>
</dbReference>
<keyword evidence="9" id="KW-0493">Microtubule</keyword>
<evidence type="ECO:0000256" key="6">
    <source>
        <dbReference type="ARBA" id="ARBA00022454"/>
    </source>
</evidence>
<keyword evidence="12" id="KW-0206">Cytoskeleton</keyword>
<evidence type="ECO:0000256" key="16">
    <source>
        <dbReference type="ARBA" id="ARBA00030569"/>
    </source>
</evidence>
<evidence type="ECO:0000256" key="4">
    <source>
        <dbReference type="ARBA" id="ARBA00009754"/>
    </source>
</evidence>
<evidence type="ECO:0000256" key="10">
    <source>
        <dbReference type="ARBA" id="ARBA00022776"/>
    </source>
</evidence>
<evidence type="ECO:0000256" key="15">
    <source>
        <dbReference type="ARBA" id="ARBA00023328"/>
    </source>
</evidence>
<dbReference type="STRING" id="741276.A0A2S5BCR1"/>
<evidence type="ECO:0000256" key="2">
    <source>
        <dbReference type="ARBA" id="ARBA00004186"/>
    </source>
</evidence>
<evidence type="ECO:0000256" key="1">
    <source>
        <dbReference type="ARBA" id="ARBA00004123"/>
    </source>
</evidence>
<keyword evidence="10" id="KW-0498">Mitosis</keyword>
<dbReference type="GO" id="GO:0072686">
    <property type="term" value="C:mitotic spindle"/>
    <property type="evidence" value="ECO:0007669"/>
    <property type="project" value="InterPro"/>
</dbReference>
<keyword evidence="7" id="KW-0963">Cytoplasm</keyword>
<dbReference type="OrthoDB" id="5516652at2759"/>
<keyword evidence="8" id="KW-0132">Cell division</keyword>
<evidence type="ECO:0000256" key="8">
    <source>
        <dbReference type="ARBA" id="ARBA00022618"/>
    </source>
</evidence>
<dbReference type="GO" id="GO:0051301">
    <property type="term" value="P:cell division"/>
    <property type="evidence" value="ECO:0007669"/>
    <property type="project" value="UniProtKB-KW"/>
</dbReference>
<gene>
    <name evidence="17" type="ORF">BMF94_2326</name>
</gene>
<evidence type="ECO:0000256" key="13">
    <source>
        <dbReference type="ARBA" id="ARBA00023242"/>
    </source>
</evidence>
<dbReference type="GO" id="GO:0008608">
    <property type="term" value="P:attachment of spindle microtubules to kinetochore"/>
    <property type="evidence" value="ECO:0007669"/>
    <property type="project" value="InterPro"/>
</dbReference>
<evidence type="ECO:0000256" key="11">
    <source>
        <dbReference type="ARBA" id="ARBA00022838"/>
    </source>
</evidence>
<evidence type="ECO:0000313" key="17">
    <source>
        <dbReference type="EMBL" id="POY74565.1"/>
    </source>
</evidence>
<sequence length="72" mass="8477">MNNPYEEEQVVIISRILGRVEKMNESMLELNRSVEQVNNYNVSIAEVVELWSTYMRNVSWNLQAQNELHPPV</sequence>
<dbReference type="EMBL" id="PJQD01000023">
    <property type="protein sequence ID" value="POY74565.1"/>
    <property type="molecule type" value="Genomic_DNA"/>
</dbReference>
<dbReference type="Pfam" id="PF08650">
    <property type="entry name" value="DASH_Dad4"/>
    <property type="match status" value="1"/>
</dbReference>
<evidence type="ECO:0000313" key="18">
    <source>
        <dbReference type="Proteomes" id="UP000237144"/>
    </source>
</evidence>
<accession>A0A2S5BCR1</accession>
<dbReference type="AlphaFoldDB" id="A0A2S5BCR1"/>
<keyword evidence="14" id="KW-0131">Cell cycle</keyword>
<evidence type="ECO:0000256" key="5">
    <source>
        <dbReference type="ARBA" id="ARBA00020259"/>
    </source>
</evidence>
<comment type="subcellular location">
    <subcellularLocation>
        <location evidence="3">Chromosome</location>
        <location evidence="3">Centromere</location>
        <location evidence="3">Kinetochore</location>
    </subcellularLocation>
    <subcellularLocation>
        <location evidence="2">Cytoplasm</location>
        <location evidence="2">Cytoskeleton</location>
        <location evidence="2">Spindle</location>
    </subcellularLocation>
    <subcellularLocation>
        <location evidence="1">Nucleus</location>
    </subcellularLocation>
</comment>
<protein>
    <recommendedName>
        <fullName evidence="5">DASH complex subunit DAD4</fullName>
    </recommendedName>
    <alternativeName>
        <fullName evidence="16">Outer kinetochore protein DAD4</fullName>
    </alternativeName>
</protein>
<proteinExistence type="inferred from homology"/>
<dbReference type="InterPro" id="IPR013959">
    <property type="entry name" value="DASH_Dad4"/>
</dbReference>
<reference evidence="17 18" key="1">
    <citation type="journal article" date="2018" name="Front. Microbiol.">
        <title>Prospects for Fungal Bioremediation of Acidic Radioactive Waste Sites: Characterization and Genome Sequence of Rhodotorula taiwanensis MD1149.</title>
        <authorList>
            <person name="Tkavc R."/>
            <person name="Matrosova V.Y."/>
            <person name="Grichenko O.E."/>
            <person name="Gostincar C."/>
            <person name="Volpe R.P."/>
            <person name="Klimenkova P."/>
            <person name="Gaidamakova E.K."/>
            <person name="Zhou C.E."/>
            <person name="Stewart B.J."/>
            <person name="Lyman M.G."/>
            <person name="Malfatti S.A."/>
            <person name="Rubinfeld B."/>
            <person name="Courtot M."/>
            <person name="Singh J."/>
            <person name="Dalgard C.L."/>
            <person name="Hamilton T."/>
            <person name="Frey K.G."/>
            <person name="Gunde-Cimerman N."/>
            <person name="Dugan L."/>
            <person name="Daly M.J."/>
        </authorList>
    </citation>
    <scope>NUCLEOTIDE SEQUENCE [LARGE SCALE GENOMIC DNA]</scope>
    <source>
        <strain evidence="17 18">MD1149</strain>
    </source>
</reference>
<comment type="similarity">
    <text evidence="4">Belongs to the DASH complex DAD4 family.</text>
</comment>
<comment type="caution">
    <text evidence="17">The sequence shown here is derived from an EMBL/GenBank/DDBJ whole genome shotgun (WGS) entry which is preliminary data.</text>
</comment>
<dbReference type="PANTHER" id="PTHR28222:SF1">
    <property type="entry name" value="DASH COMPLEX SUBUNIT DAD4"/>
    <property type="match status" value="1"/>
</dbReference>
<keyword evidence="18" id="KW-1185">Reference proteome</keyword>
<dbReference type="GO" id="GO:0042729">
    <property type="term" value="C:DASH complex"/>
    <property type="evidence" value="ECO:0007669"/>
    <property type="project" value="InterPro"/>
</dbReference>
<organism evidence="17 18">
    <name type="scientific">Rhodotorula taiwanensis</name>
    <dbReference type="NCBI Taxonomy" id="741276"/>
    <lineage>
        <taxon>Eukaryota</taxon>
        <taxon>Fungi</taxon>
        <taxon>Dikarya</taxon>
        <taxon>Basidiomycota</taxon>
        <taxon>Pucciniomycotina</taxon>
        <taxon>Microbotryomycetes</taxon>
        <taxon>Sporidiobolales</taxon>
        <taxon>Sporidiobolaceae</taxon>
        <taxon>Rhodotorula</taxon>
    </lineage>
</organism>
<keyword evidence="11" id="KW-0995">Kinetochore</keyword>